<reference evidence="2 3" key="1">
    <citation type="journal article" date="2018" name="PLoS Genet.">
        <title>Population sequencing reveals clonal diversity and ancestral inbreeding in the grapevine cultivar Chardonnay.</title>
        <authorList>
            <person name="Roach M.J."/>
            <person name="Johnson D.L."/>
            <person name="Bohlmann J."/>
            <person name="van Vuuren H.J."/>
            <person name="Jones S.J."/>
            <person name="Pretorius I.S."/>
            <person name="Schmidt S.A."/>
            <person name="Borneman A.R."/>
        </authorList>
    </citation>
    <scope>NUCLEOTIDE SEQUENCE [LARGE SCALE GENOMIC DNA]</scope>
    <source>
        <strain evidence="3">cv. Chardonnay</strain>
        <tissue evidence="2">Leaf</tissue>
    </source>
</reference>
<feature type="coiled-coil region" evidence="1">
    <location>
        <begin position="3"/>
        <end position="30"/>
    </location>
</feature>
<accession>A0A438BRX4</accession>
<evidence type="ECO:0000313" key="2">
    <source>
        <dbReference type="EMBL" id="RVW13693.1"/>
    </source>
</evidence>
<dbReference type="GO" id="GO:0051087">
    <property type="term" value="F:protein-folding chaperone binding"/>
    <property type="evidence" value="ECO:0007669"/>
    <property type="project" value="InterPro"/>
</dbReference>
<dbReference type="InterPro" id="IPR036533">
    <property type="entry name" value="BAG_dom_sf"/>
</dbReference>
<sequence>MRYQRHVKAVAEVKAEVDKLLEKVVALEATVNGGNYC</sequence>
<dbReference type="AlphaFoldDB" id="A0A438BRX4"/>
<evidence type="ECO:0000313" key="3">
    <source>
        <dbReference type="Proteomes" id="UP000288805"/>
    </source>
</evidence>
<evidence type="ECO:0000256" key="1">
    <source>
        <dbReference type="SAM" id="Coils"/>
    </source>
</evidence>
<dbReference type="Gene3D" id="1.20.58.120">
    <property type="entry name" value="BAG domain"/>
    <property type="match status" value="1"/>
</dbReference>
<dbReference type="Proteomes" id="UP000288805">
    <property type="component" value="Unassembled WGS sequence"/>
</dbReference>
<comment type="caution">
    <text evidence="2">The sequence shown here is derived from an EMBL/GenBank/DDBJ whole genome shotgun (WGS) entry which is preliminary data.</text>
</comment>
<proteinExistence type="predicted"/>
<protein>
    <submittedName>
        <fullName evidence="2">Uncharacterized protein</fullName>
    </submittedName>
</protein>
<dbReference type="EMBL" id="QGNW01002647">
    <property type="protein sequence ID" value="RVW13693.1"/>
    <property type="molecule type" value="Genomic_DNA"/>
</dbReference>
<keyword evidence="1" id="KW-0175">Coiled coil</keyword>
<name>A0A438BRX4_VITVI</name>
<organism evidence="2 3">
    <name type="scientific">Vitis vinifera</name>
    <name type="common">Grape</name>
    <dbReference type="NCBI Taxonomy" id="29760"/>
    <lineage>
        <taxon>Eukaryota</taxon>
        <taxon>Viridiplantae</taxon>
        <taxon>Streptophyta</taxon>
        <taxon>Embryophyta</taxon>
        <taxon>Tracheophyta</taxon>
        <taxon>Spermatophyta</taxon>
        <taxon>Magnoliopsida</taxon>
        <taxon>eudicotyledons</taxon>
        <taxon>Gunneridae</taxon>
        <taxon>Pentapetalae</taxon>
        <taxon>rosids</taxon>
        <taxon>Vitales</taxon>
        <taxon>Vitaceae</taxon>
        <taxon>Viteae</taxon>
        <taxon>Vitis</taxon>
    </lineage>
</organism>
<gene>
    <name evidence="2" type="ORF">CK203_094037</name>
</gene>